<dbReference type="Proteomes" id="UP000076871">
    <property type="component" value="Unassembled WGS sequence"/>
</dbReference>
<feature type="compositionally biased region" description="Low complexity" evidence="1">
    <location>
        <begin position="15"/>
        <end position="29"/>
    </location>
</feature>
<feature type="domain" description="CBM21" evidence="2">
    <location>
        <begin position="309"/>
        <end position="450"/>
    </location>
</feature>
<dbReference type="GO" id="GO:0000164">
    <property type="term" value="C:protein phosphatase type 1 complex"/>
    <property type="evidence" value="ECO:0007669"/>
    <property type="project" value="TreeGrafter"/>
</dbReference>
<keyword evidence="4" id="KW-1185">Reference proteome</keyword>
<dbReference type="PANTHER" id="PTHR12307:SF36">
    <property type="entry name" value="GLYCOGEN-BINDING SUBUNIT 76A"/>
    <property type="match status" value="1"/>
</dbReference>
<dbReference type="InterPro" id="IPR038175">
    <property type="entry name" value="CBM21_dom_sf"/>
</dbReference>
<dbReference type="OrthoDB" id="1881at2759"/>
<feature type="region of interest" description="Disordered" evidence="1">
    <location>
        <begin position="1"/>
        <end position="200"/>
    </location>
</feature>
<feature type="compositionally biased region" description="Basic and acidic residues" evidence="1">
    <location>
        <begin position="626"/>
        <end position="637"/>
    </location>
</feature>
<dbReference type="InterPro" id="IPR050782">
    <property type="entry name" value="PP1_regulatory_subunit_3"/>
</dbReference>
<feature type="region of interest" description="Disordered" evidence="1">
    <location>
        <begin position="546"/>
        <end position="577"/>
    </location>
</feature>
<dbReference type="PANTHER" id="PTHR12307">
    <property type="entry name" value="PROTEIN PHOSPHATASE 1 REGULATORY SUBUNIT"/>
    <property type="match status" value="1"/>
</dbReference>
<feature type="region of interest" description="Disordered" evidence="1">
    <location>
        <begin position="243"/>
        <end position="267"/>
    </location>
</feature>
<dbReference type="AlphaFoldDB" id="A0A165C1W0"/>
<sequence length="809" mass="86143">MPYAVPAVERPSPPSSNTSSMSSSAVTSPRAAHRRTRSANNFSDERGPGAFAPMGQLPRSHKRRVFHIDVPDDDSPPDDDKSFDISPLATPRPINGTANGYLSPPNSLRLSMTSGKFSPAVDPPSRIDIPPLQPASVPFPTSSPLSPSDTVSPLFAASSSLSSSPPASSLPRTPSTPIILSNGKPLKPSLKSSCSSPNVAGMVDRAHKHLRAQSAPSTPAGPKNVHFAEKDAGLETVRVFNRSGKPASLSKPPGEETETETEAESSSYVRNSFPFPSFAAAHAHTRDELPLHEIDPSPDRTNLVPAPNPSPYANIYLETLALPRTRPPALRGTVLVRNITFEKRVVVRFTLDDWQTTSEVTCKHVVSLPSLPPPFPQARTMGDVAGSIAHGDVPKVDNAKSSWDRFSFTIRLEDYEHKLCDRTLYLVARYSPGCGGEFWDNNGGKNFRVGFRRVASLPAHSHNLAGMGLGMGMGMGLSSAEQRAQQRTFSAPSTMRPTPTTAAIRDRESSDGARERALAAAAAEVEAEKARAQPYTSSYAYGAPPSQLVRSMSSPHQRSSLSEDKERPSSVPTSPTQAYIKKKLSLSNYVAPCVEIARETTPIGRARSASLPSGAGMSADSTPSNRSEESLCLKNEEGSPGPQRPLMVLKTTMIGGHPATMLVPAHELEPLEFKLPYSGVNGFGAEMGTGLGIEFPAPGVNNIGLLSPPRSPEEQSPGSSTSTTGTPSGAAHRERDSSYAALIRQWCFTGSPTGMPSPNGGAFGNGGAKEGARGYGFPGFGFGMSDAGMVGGELRVLFMLGWCLVSRWW</sequence>
<feature type="compositionally biased region" description="Polar residues" evidence="1">
    <location>
        <begin position="96"/>
        <end position="116"/>
    </location>
</feature>
<dbReference type="GO" id="GO:2001069">
    <property type="term" value="F:glycogen binding"/>
    <property type="evidence" value="ECO:0007669"/>
    <property type="project" value="TreeGrafter"/>
</dbReference>
<feature type="compositionally biased region" description="Basic and acidic residues" evidence="1">
    <location>
        <begin position="504"/>
        <end position="514"/>
    </location>
</feature>
<gene>
    <name evidence="3" type="ORF">LAESUDRAFT_738907</name>
</gene>
<dbReference type="GeneID" id="63827978"/>
<dbReference type="Pfam" id="PF03370">
    <property type="entry name" value="CBM_21"/>
    <property type="match status" value="1"/>
</dbReference>
<protein>
    <submittedName>
        <fullName evidence="3">Carbohydrate-binding module family 21 protein</fullName>
    </submittedName>
</protein>
<evidence type="ECO:0000259" key="2">
    <source>
        <dbReference type="PROSITE" id="PS51159"/>
    </source>
</evidence>
<dbReference type="GO" id="GO:0008157">
    <property type="term" value="F:protein phosphatase 1 binding"/>
    <property type="evidence" value="ECO:0007669"/>
    <property type="project" value="TreeGrafter"/>
</dbReference>
<dbReference type="Gene3D" id="2.60.40.2440">
    <property type="entry name" value="Carbohydrate binding type-21 domain"/>
    <property type="match status" value="1"/>
</dbReference>
<feature type="compositionally biased region" description="Polar residues" evidence="1">
    <location>
        <begin position="548"/>
        <end position="560"/>
    </location>
</feature>
<organism evidence="3 4">
    <name type="scientific">Laetiporus sulphureus 93-53</name>
    <dbReference type="NCBI Taxonomy" id="1314785"/>
    <lineage>
        <taxon>Eukaryota</taxon>
        <taxon>Fungi</taxon>
        <taxon>Dikarya</taxon>
        <taxon>Basidiomycota</taxon>
        <taxon>Agaricomycotina</taxon>
        <taxon>Agaricomycetes</taxon>
        <taxon>Polyporales</taxon>
        <taxon>Laetiporus</taxon>
    </lineage>
</organism>
<dbReference type="GO" id="GO:0005979">
    <property type="term" value="P:regulation of glycogen biosynthetic process"/>
    <property type="evidence" value="ECO:0007669"/>
    <property type="project" value="TreeGrafter"/>
</dbReference>
<evidence type="ECO:0000313" key="4">
    <source>
        <dbReference type="Proteomes" id="UP000076871"/>
    </source>
</evidence>
<proteinExistence type="predicted"/>
<reference evidence="3 4" key="1">
    <citation type="journal article" date="2016" name="Mol. Biol. Evol.">
        <title>Comparative Genomics of Early-Diverging Mushroom-Forming Fungi Provides Insights into the Origins of Lignocellulose Decay Capabilities.</title>
        <authorList>
            <person name="Nagy L.G."/>
            <person name="Riley R."/>
            <person name="Tritt A."/>
            <person name="Adam C."/>
            <person name="Daum C."/>
            <person name="Floudas D."/>
            <person name="Sun H."/>
            <person name="Yadav J.S."/>
            <person name="Pangilinan J."/>
            <person name="Larsson K.H."/>
            <person name="Matsuura K."/>
            <person name="Barry K."/>
            <person name="Labutti K."/>
            <person name="Kuo R."/>
            <person name="Ohm R.A."/>
            <person name="Bhattacharya S.S."/>
            <person name="Shirouzu T."/>
            <person name="Yoshinaga Y."/>
            <person name="Martin F.M."/>
            <person name="Grigoriev I.V."/>
            <person name="Hibbett D.S."/>
        </authorList>
    </citation>
    <scope>NUCLEOTIDE SEQUENCE [LARGE SCALE GENOMIC DNA]</scope>
    <source>
        <strain evidence="3 4">93-53</strain>
    </source>
</reference>
<evidence type="ECO:0000256" key="1">
    <source>
        <dbReference type="SAM" id="MobiDB-lite"/>
    </source>
</evidence>
<dbReference type="RefSeq" id="XP_040759791.1">
    <property type="nucleotide sequence ID" value="XM_040910949.1"/>
</dbReference>
<dbReference type="STRING" id="1314785.A0A165C1W0"/>
<feature type="compositionally biased region" description="Low complexity" evidence="1">
    <location>
        <begin position="716"/>
        <end position="729"/>
    </location>
</feature>
<feature type="compositionally biased region" description="Polar residues" evidence="1">
    <location>
        <begin position="139"/>
        <end position="151"/>
    </location>
</feature>
<dbReference type="EMBL" id="KV427656">
    <property type="protein sequence ID" value="KZT02051.1"/>
    <property type="molecule type" value="Genomic_DNA"/>
</dbReference>
<feature type="compositionally biased region" description="Low complexity" evidence="1">
    <location>
        <begin position="152"/>
        <end position="197"/>
    </location>
</feature>
<dbReference type="InterPro" id="IPR005036">
    <property type="entry name" value="CBM21_dom"/>
</dbReference>
<feature type="region of interest" description="Disordered" evidence="1">
    <location>
        <begin position="477"/>
        <end position="514"/>
    </location>
</feature>
<name>A0A165C1W0_9APHY</name>
<dbReference type="PROSITE" id="PS51159">
    <property type="entry name" value="CBM21"/>
    <property type="match status" value="1"/>
</dbReference>
<dbReference type="InParanoid" id="A0A165C1W0"/>
<accession>A0A165C1W0</accession>
<evidence type="ECO:0000313" key="3">
    <source>
        <dbReference type="EMBL" id="KZT02051.1"/>
    </source>
</evidence>
<feature type="region of interest" description="Disordered" evidence="1">
    <location>
        <begin position="605"/>
        <end position="644"/>
    </location>
</feature>
<feature type="region of interest" description="Disordered" evidence="1">
    <location>
        <begin position="702"/>
        <end position="734"/>
    </location>
</feature>
<feature type="compositionally biased region" description="Polar residues" evidence="1">
    <location>
        <begin position="479"/>
        <end position="501"/>
    </location>
</feature>